<evidence type="ECO:0000313" key="3">
    <source>
        <dbReference type="Proteomes" id="UP000244334"/>
    </source>
</evidence>
<sequence>MKALSLLLLLPGISLAAGGAWHGSATGAGFGRGEACLARRDYIRSTV</sequence>
<feature type="chain" id="PRO_5016316360" evidence="1">
    <location>
        <begin position="17"/>
        <end position="47"/>
    </location>
</feature>
<dbReference type="EMBL" id="LJAM02000323">
    <property type="protein sequence ID" value="RAP70523.1"/>
    <property type="molecule type" value="Genomic_DNA"/>
</dbReference>
<evidence type="ECO:0000313" key="2">
    <source>
        <dbReference type="EMBL" id="RAP70523.1"/>
    </source>
</evidence>
<feature type="signal peptide" evidence="1">
    <location>
        <begin position="1"/>
        <end position="16"/>
    </location>
</feature>
<evidence type="ECO:0000256" key="1">
    <source>
        <dbReference type="SAM" id="SignalP"/>
    </source>
</evidence>
<dbReference type="RefSeq" id="WP_167566573.1">
    <property type="nucleotide sequence ID" value="NZ_LJAM02000323.1"/>
</dbReference>
<accession>A0A328TM67</accession>
<dbReference type="AlphaFoldDB" id="A0A328TM67"/>
<reference evidence="2" key="1">
    <citation type="submission" date="2018-04" db="EMBL/GenBank/DDBJ databases">
        <title>Genomes of the Obligate Erwinia dacicola and Facultative Enterobacter sp. OLF Endosymbionts of the Olive Fruit fly, Bactrocera oleae.</title>
        <authorList>
            <person name="Estes A.M."/>
            <person name="Hearn D.J."/>
            <person name="Agarwal S."/>
            <person name="Pierson E.A."/>
            <person name="Dunning-Hotopp J.C."/>
        </authorList>
    </citation>
    <scope>NUCLEOTIDE SEQUENCE [LARGE SCALE GENOMIC DNA]</scope>
    <source>
        <strain evidence="2">Oroville</strain>
    </source>
</reference>
<name>A0A328TM67_9GAMM</name>
<proteinExistence type="predicted"/>
<keyword evidence="1" id="KW-0732">Signal</keyword>
<protein>
    <submittedName>
        <fullName evidence="2">Uncharacterized protein</fullName>
    </submittedName>
</protein>
<keyword evidence="3" id="KW-1185">Reference proteome</keyword>
<comment type="caution">
    <text evidence="2">The sequence shown here is derived from an EMBL/GenBank/DDBJ whole genome shotgun (WGS) entry which is preliminary data.</text>
</comment>
<gene>
    <name evidence="2" type="ORF">ACZ87_02671</name>
</gene>
<organism evidence="2 3">
    <name type="scientific">Candidatus Erwinia dacicola</name>
    <dbReference type="NCBI Taxonomy" id="252393"/>
    <lineage>
        <taxon>Bacteria</taxon>
        <taxon>Pseudomonadati</taxon>
        <taxon>Pseudomonadota</taxon>
        <taxon>Gammaproteobacteria</taxon>
        <taxon>Enterobacterales</taxon>
        <taxon>Erwiniaceae</taxon>
        <taxon>Erwinia</taxon>
    </lineage>
</organism>
<dbReference type="Proteomes" id="UP000244334">
    <property type="component" value="Unassembled WGS sequence"/>
</dbReference>